<protein>
    <submittedName>
        <fullName evidence="1">Uncharacterized protein</fullName>
    </submittedName>
</protein>
<dbReference type="EMBL" id="BARW01032723">
    <property type="protein sequence ID" value="GAJ03121.1"/>
    <property type="molecule type" value="Genomic_DNA"/>
</dbReference>
<accession>X1UTB6</accession>
<dbReference type="AlphaFoldDB" id="X1UTB6"/>
<feature type="non-terminal residue" evidence="1">
    <location>
        <position position="240"/>
    </location>
</feature>
<name>X1UTB6_9ZZZZ</name>
<dbReference type="PANTHER" id="PTHR30033:SF2">
    <property type="entry name" value="FLAGELLAR HOOK PROTEIN"/>
    <property type="match status" value="1"/>
</dbReference>
<dbReference type="GO" id="GO:0009424">
    <property type="term" value="C:bacterial-type flagellum hook"/>
    <property type="evidence" value="ECO:0007669"/>
    <property type="project" value="InterPro"/>
</dbReference>
<dbReference type="PANTHER" id="PTHR30033">
    <property type="entry name" value="FLAGELLAR HOOK-ASSOCIATED PROTEIN 1"/>
    <property type="match status" value="1"/>
</dbReference>
<dbReference type="InterPro" id="IPR002371">
    <property type="entry name" value="FlgK"/>
</dbReference>
<sequence>ANYEFDFLPGVLSGPTTNNLTPDVSISGIYTGSENQTYTCTVVGTGDVGVESGLQIEVKIGAAVVKTVNVGSGYAAGDRLDIGDGIFISIGTGTLNDGEEFTIEALASSDTSGVLAAVGINTFFYGSGASNIAVCSDIAATPGRVATALGADMTDNTNASRLAGLRDQAVSSLGDMTPGEFYHRLITRVGQQLSVKQMRRDNIEVMVQNLANQQSEISGVDINDEAARLLIFEQMFHAMA</sequence>
<feature type="non-terminal residue" evidence="1">
    <location>
        <position position="1"/>
    </location>
</feature>
<proteinExistence type="predicted"/>
<comment type="caution">
    <text evidence="1">The sequence shown here is derived from an EMBL/GenBank/DDBJ whole genome shotgun (WGS) entry which is preliminary data.</text>
</comment>
<evidence type="ECO:0000313" key="1">
    <source>
        <dbReference type="EMBL" id="GAJ03121.1"/>
    </source>
</evidence>
<gene>
    <name evidence="1" type="ORF">S12H4_51725</name>
</gene>
<dbReference type="SUPFAM" id="SSF64518">
    <property type="entry name" value="Phase 1 flagellin"/>
    <property type="match status" value="1"/>
</dbReference>
<dbReference type="GO" id="GO:0005198">
    <property type="term" value="F:structural molecule activity"/>
    <property type="evidence" value="ECO:0007669"/>
    <property type="project" value="InterPro"/>
</dbReference>
<dbReference type="GO" id="GO:0044780">
    <property type="term" value="P:bacterial-type flagellum assembly"/>
    <property type="evidence" value="ECO:0007669"/>
    <property type="project" value="InterPro"/>
</dbReference>
<organism evidence="1">
    <name type="scientific">marine sediment metagenome</name>
    <dbReference type="NCBI Taxonomy" id="412755"/>
    <lineage>
        <taxon>unclassified sequences</taxon>
        <taxon>metagenomes</taxon>
        <taxon>ecological metagenomes</taxon>
    </lineage>
</organism>
<reference evidence="1" key="1">
    <citation type="journal article" date="2014" name="Front. Microbiol.">
        <title>High frequency of phylogenetically diverse reductive dehalogenase-homologous genes in deep subseafloor sedimentary metagenomes.</title>
        <authorList>
            <person name="Kawai M."/>
            <person name="Futagami T."/>
            <person name="Toyoda A."/>
            <person name="Takaki Y."/>
            <person name="Nishi S."/>
            <person name="Hori S."/>
            <person name="Arai W."/>
            <person name="Tsubouchi T."/>
            <person name="Morono Y."/>
            <person name="Uchiyama I."/>
            <person name="Ito T."/>
            <person name="Fujiyama A."/>
            <person name="Inagaki F."/>
            <person name="Takami H."/>
        </authorList>
    </citation>
    <scope>NUCLEOTIDE SEQUENCE</scope>
    <source>
        <strain evidence="1">Expedition CK06-06</strain>
    </source>
</reference>